<dbReference type="Gene3D" id="3.30.420.10">
    <property type="entry name" value="Ribonuclease H-like superfamily/Ribonuclease H"/>
    <property type="match status" value="1"/>
</dbReference>
<reference evidence="5 6" key="1">
    <citation type="journal article" date="2012" name="BMC Genomics">
        <title>Genomic sequence analysis and characterization of Sneathia amnii sp. nov.</title>
        <authorList>
            <consortium name="Vaginal Microbiome Consortium (additional members)"/>
            <person name="Harwich M.D.Jr."/>
            <person name="Serrano M.G."/>
            <person name="Fettweis J.M."/>
            <person name="Alves J.M."/>
            <person name="Reimers M.A."/>
            <person name="Buck G.A."/>
            <person name="Jefferson K.K."/>
        </authorList>
    </citation>
    <scope>NUCLEOTIDE SEQUENCE [LARGE SCALE GENOMIC DNA]</scope>
    <source>
        <strain evidence="5 6">SN35</strain>
    </source>
</reference>
<dbReference type="HOGENOM" id="CLU_1365435_0_0_0"/>
<evidence type="ECO:0000313" key="6">
    <source>
        <dbReference type="Proteomes" id="UP000033103"/>
    </source>
</evidence>
<evidence type="ECO:0000256" key="1">
    <source>
        <dbReference type="ARBA" id="ARBA00022722"/>
    </source>
</evidence>
<keyword evidence="1" id="KW-0540">Nuclease</keyword>
<organism evidence="5 6">
    <name type="scientific">Sneathia vaginalis</name>
    <dbReference type="NCBI Taxonomy" id="187101"/>
    <lineage>
        <taxon>Bacteria</taxon>
        <taxon>Fusobacteriati</taxon>
        <taxon>Fusobacteriota</taxon>
        <taxon>Fusobacteriia</taxon>
        <taxon>Fusobacteriales</taxon>
        <taxon>Leptotrichiaceae</taxon>
        <taxon>Sneathia</taxon>
    </lineage>
</organism>
<dbReference type="PANTHER" id="PTHR30231">
    <property type="entry name" value="DNA POLYMERASE III SUBUNIT EPSILON"/>
    <property type="match status" value="1"/>
</dbReference>
<dbReference type="PANTHER" id="PTHR30231:SF4">
    <property type="entry name" value="PROTEIN NEN2"/>
    <property type="match status" value="1"/>
</dbReference>
<feature type="domain" description="Exonuclease" evidence="4">
    <location>
        <begin position="4"/>
        <end position="184"/>
    </location>
</feature>
<evidence type="ECO:0000259" key="4">
    <source>
        <dbReference type="SMART" id="SM00479"/>
    </source>
</evidence>
<dbReference type="InterPro" id="IPR012337">
    <property type="entry name" value="RNaseH-like_sf"/>
</dbReference>
<dbReference type="GO" id="GO:0003676">
    <property type="term" value="F:nucleic acid binding"/>
    <property type="evidence" value="ECO:0007669"/>
    <property type="project" value="InterPro"/>
</dbReference>
<evidence type="ECO:0000256" key="3">
    <source>
        <dbReference type="ARBA" id="ARBA00022839"/>
    </source>
</evidence>
<dbReference type="RefSeq" id="WP_046328743.1">
    <property type="nucleotide sequence ID" value="NZ_CAUPIC010000002.1"/>
</dbReference>
<dbReference type="OrthoDB" id="9776650at2"/>
<evidence type="ECO:0000313" key="5">
    <source>
        <dbReference type="EMBL" id="AKC95637.1"/>
    </source>
</evidence>
<accession>A0A0E3ZCF9</accession>
<dbReference type="InterPro" id="IPR036397">
    <property type="entry name" value="RNaseH_sf"/>
</dbReference>
<keyword evidence="2" id="KW-0378">Hydrolase</keyword>
<protein>
    <submittedName>
        <fullName evidence="5">DNA polymerase III</fullName>
    </submittedName>
</protein>
<dbReference type="AlphaFoldDB" id="A0A0E3ZCF9"/>
<gene>
    <name evidence="5" type="ORF">VC03_03825</name>
</gene>
<evidence type="ECO:0000256" key="2">
    <source>
        <dbReference type="ARBA" id="ARBA00022801"/>
    </source>
</evidence>
<dbReference type="CDD" id="cd06127">
    <property type="entry name" value="DEDDh"/>
    <property type="match status" value="1"/>
</dbReference>
<sequence>MNKKIIFFDVETNGLKGSSVLSMSAMKMSFNTENLEMYKVGEFNRFYYRNPGEPINEGAIRVNGLDDEEIERRRSLSSVKYPKTFNEDIQSFVEFCQGADHYVAHNIRFDRDFLPFKLKYQFDTMIENIDIVRIMGNRGFKWPKLLECAEYYKVPLEEDKLHNSLYDVEVMAKVFFRMRKHSISKNRILRFVSDNISTEF</sequence>
<dbReference type="GO" id="GO:0008408">
    <property type="term" value="F:3'-5' exonuclease activity"/>
    <property type="evidence" value="ECO:0007669"/>
    <property type="project" value="TreeGrafter"/>
</dbReference>
<dbReference type="SUPFAM" id="SSF53098">
    <property type="entry name" value="Ribonuclease H-like"/>
    <property type="match status" value="1"/>
</dbReference>
<keyword evidence="6" id="KW-1185">Reference proteome</keyword>
<dbReference type="EMBL" id="CP011280">
    <property type="protein sequence ID" value="AKC95637.1"/>
    <property type="molecule type" value="Genomic_DNA"/>
</dbReference>
<dbReference type="STRING" id="187101.VC03_03825"/>
<proteinExistence type="predicted"/>
<dbReference type="Pfam" id="PF00929">
    <property type="entry name" value="RNase_T"/>
    <property type="match status" value="1"/>
</dbReference>
<dbReference type="PATRIC" id="fig|1069640.6.peg.756"/>
<dbReference type="Proteomes" id="UP000033103">
    <property type="component" value="Chromosome"/>
</dbReference>
<keyword evidence="3" id="KW-0269">Exonuclease</keyword>
<name>A0A0E3ZCF9_9FUSO</name>
<dbReference type="SMART" id="SM00479">
    <property type="entry name" value="EXOIII"/>
    <property type="match status" value="1"/>
</dbReference>
<dbReference type="InterPro" id="IPR013520">
    <property type="entry name" value="Ribonucl_H"/>
</dbReference>
<dbReference type="KEGG" id="sns:VC03_03825"/>